<keyword evidence="2" id="KW-0813">Transport</keyword>
<evidence type="ECO:0000256" key="1">
    <source>
        <dbReference type="ARBA" id="ARBA00004128"/>
    </source>
</evidence>
<reference evidence="13" key="1">
    <citation type="submission" date="2020-05" db="EMBL/GenBank/DDBJ databases">
        <title>Phylogenomic resolution of chytrid fungi.</title>
        <authorList>
            <person name="Stajich J.E."/>
            <person name="Amses K."/>
            <person name="Simmons R."/>
            <person name="Seto K."/>
            <person name="Myers J."/>
            <person name="Bonds A."/>
            <person name="Quandt C.A."/>
            <person name="Barry K."/>
            <person name="Liu P."/>
            <person name="Grigoriev I."/>
            <person name="Longcore J.E."/>
            <person name="James T.Y."/>
        </authorList>
    </citation>
    <scope>NUCLEOTIDE SEQUENCE</scope>
    <source>
        <strain evidence="13">JEL0379</strain>
    </source>
</reference>
<feature type="transmembrane region" description="Helical" evidence="10">
    <location>
        <begin position="360"/>
        <end position="383"/>
    </location>
</feature>
<dbReference type="InterPro" id="IPR050173">
    <property type="entry name" value="ABC_transporter_C-like"/>
</dbReference>
<proteinExistence type="predicted"/>
<dbReference type="CDD" id="cd03244">
    <property type="entry name" value="ABCC_MRP_domain2"/>
    <property type="match status" value="1"/>
</dbReference>
<dbReference type="Gene3D" id="1.20.1560.10">
    <property type="entry name" value="ABC transporter type 1, transmembrane domain"/>
    <property type="match status" value="2"/>
</dbReference>
<accession>A0AAD5TFH5</accession>
<dbReference type="InterPro" id="IPR003593">
    <property type="entry name" value="AAA+_ATPase"/>
</dbReference>
<dbReference type="PANTHER" id="PTHR24223:SF443">
    <property type="entry name" value="MULTIDRUG-RESISTANCE LIKE PROTEIN 1, ISOFORM I"/>
    <property type="match status" value="1"/>
</dbReference>
<evidence type="ECO:0000259" key="11">
    <source>
        <dbReference type="PROSITE" id="PS50893"/>
    </source>
</evidence>
<dbReference type="InterPro" id="IPR044746">
    <property type="entry name" value="ABCC_6TM_D1"/>
</dbReference>
<dbReference type="Pfam" id="PF00664">
    <property type="entry name" value="ABC_membrane"/>
    <property type="match status" value="2"/>
</dbReference>
<dbReference type="InterPro" id="IPR044726">
    <property type="entry name" value="ABCC_6TM_D2"/>
</dbReference>
<keyword evidence="5" id="KW-0547">Nucleotide-binding</keyword>
<dbReference type="InterPro" id="IPR036640">
    <property type="entry name" value="ABC1_TM_sf"/>
</dbReference>
<dbReference type="InterPro" id="IPR017871">
    <property type="entry name" value="ABC_transporter-like_CS"/>
</dbReference>
<keyword evidence="8 10" id="KW-0472">Membrane</keyword>
<dbReference type="SUPFAM" id="SSF90123">
    <property type="entry name" value="ABC transporter transmembrane region"/>
    <property type="match status" value="2"/>
</dbReference>
<keyword evidence="3 10" id="KW-0812">Transmembrane</keyword>
<evidence type="ECO:0000256" key="3">
    <source>
        <dbReference type="ARBA" id="ARBA00022692"/>
    </source>
</evidence>
<dbReference type="FunFam" id="3.40.50.300:FF:000997">
    <property type="entry name" value="Multidrug resistance-associated protein 1"/>
    <property type="match status" value="1"/>
</dbReference>
<feature type="domain" description="ABC transmembrane type-1" evidence="12">
    <location>
        <begin position="765"/>
        <end position="1027"/>
    </location>
</feature>
<name>A0AAD5TFH5_9FUNG</name>
<evidence type="ECO:0000256" key="4">
    <source>
        <dbReference type="ARBA" id="ARBA00022737"/>
    </source>
</evidence>
<dbReference type="PANTHER" id="PTHR24223">
    <property type="entry name" value="ATP-BINDING CASSETTE SUB-FAMILY C"/>
    <property type="match status" value="1"/>
</dbReference>
<dbReference type="PROSITE" id="PS00211">
    <property type="entry name" value="ABC_TRANSPORTER_1"/>
    <property type="match status" value="2"/>
</dbReference>
<dbReference type="InterPro" id="IPR027417">
    <property type="entry name" value="P-loop_NTPase"/>
</dbReference>
<feature type="domain" description="ABC transporter" evidence="11">
    <location>
        <begin position="457"/>
        <end position="684"/>
    </location>
</feature>
<dbReference type="FunFam" id="1.20.1560.10:FF:000013">
    <property type="entry name" value="ABC transporter C family member 2"/>
    <property type="match status" value="1"/>
</dbReference>
<keyword evidence="4" id="KW-0677">Repeat</keyword>
<dbReference type="GO" id="GO:0016887">
    <property type="term" value="F:ATP hydrolysis activity"/>
    <property type="evidence" value="ECO:0007669"/>
    <property type="project" value="InterPro"/>
</dbReference>
<dbReference type="PROSITE" id="PS50929">
    <property type="entry name" value="ABC_TM1F"/>
    <property type="match status" value="2"/>
</dbReference>
<keyword evidence="6" id="KW-0067">ATP-binding</keyword>
<dbReference type="SUPFAM" id="SSF52540">
    <property type="entry name" value="P-loop containing nucleoside triphosphate hydrolases"/>
    <property type="match status" value="2"/>
</dbReference>
<evidence type="ECO:0000313" key="14">
    <source>
        <dbReference type="Proteomes" id="UP001212152"/>
    </source>
</evidence>
<comment type="subcellular location">
    <subcellularLocation>
        <location evidence="1">Vacuole membrane</location>
        <topology evidence="1">Multi-pass membrane protein</topology>
    </subcellularLocation>
</comment>
<feature type="transmembrane region" description="Helical" evidence="10">
    <location>
        <begin position="177"/>
        <end position="197"/>
    </location>
</feature>
<dbReference type="Proteomes" id="UP001212152">
    <property type="component" value="Unassembled WGS sequence"/>
</dbReference>
<feature type="domain" description="ABC transporter" evidence="11">
    <location>
        <begin position="1065"/>
        <end position="1300"/>
    </location>
</feature>
<dbReference type="EMBL" id="JADGJQ010000084">
    <property type="protein sequence ID" value="KAJ3171815.1"/>
    <property type="molecule type" value="Genomic_DNA"/>
</dbReference>
<dbReference type="CDD" id="cd18579">
    <property type="entry name" value="ABC_6TM_ABCC_D1"/>
    <property type="match status" value="1"/>
</dbReference>
<feature type="transmembrane region" description="Helical" evidence="10">
    <location>
        <begin position="966"/>
        <end position="991"/>
    </location>
</feature>
<evidence type="ECO:0000256" key="10">
    <source>
        <dbReference type="SAM" id="Phobius"/>
    </source>
</evidence>
<feature type="transmembrane region" description="Helical" evidence="10">
    <location>
        <begin position="136"/>
        <end position="157"/>
    </location>
</feature>
<dbReference type="InterPro" id="IPR011527">
    <property type="entry name" value="ABC1_TM_dom"/>
</dbReference>
<evidence type="ECO:0000256" key="5">
    <source>
        <dbReference type="ARBA" id="ARBA00022741"/>
    </source>
</evidence>
<sequence length="1321" mass="142155">MSTIPAVVTHSELASRDGKVVKDIQLEAIDPPREKPSADDKRSTDNQDEIKEPYLIRRNLFSYVSLSWLNPLLRVGSKHALAEDDLPSFPHESSAQSLSAVLAPFWQALDVYTVRGAKGQPPNFAWALARHFMPRFILAALMQCFVVACAIIQPLLINQVIKVIDPSADHSGLLFSSAYAYGALYLAMSLASAIVVYTRYSITLDFSIETRSTIIGAVYAKVFRLSLATRRAMSPGALNSFVNADVAKISHITSQFIVLGSALLQMGLAIYFLARTLGVSTWLTAGIYIAMSVGTTFVGPRAADATDVYMDFMDGRTKGIRELIYGIRTLKMEGAEKQVAKEIDAVRECQLAALRSVQRWLALVLLFMVVQQDAIPTIAIVAFRAFGGRLTASNAFTILGFLAALSGPASQVQGTFMWISGALPSISRINAFLTQEEAAEGDVTQVDASRGANVPALVMEDASFSFGSKSDDSAEFKLSNISMSIPKGSFVAVVGATGSGKSAFMSAITGSMALTSGKSEVNGTIGYCPQDPWILSGSIESNIRGFAGRGGVSAVASAVAATCLDRDISILPQGLKTRIGEKGVSLSGGQKARVSLARAIASDADIYALDDPLAALDARVGRTIFEQTLRGRLKGKTIVLATHQLHVVREADIVIVLENGRIAEMGPFAELNSIPGGALAKLTASLSSHEAEPIEQQAASEESAEETESAAVKKDTLAAVEQFETSQVVEEDRREGYVKPAVYLSYFRTAGWISFVPFVMFPVSVTATALAQILLVVWSSDSYGWTDEAYFIVYASIGSAHTIITLLTGLTFLVICYRAGKLYHQHALHGLVNAPVGWYDHQPAGRILNRMSTDVSELDTEQATLITTAGRNFVDVGGSVVVLAYGSPYMLILFAVLLAPATLLFRYFQPSYREIKRLASVLQSPLSAHVSETVGGISTIKVYNWVDSFIRRQEETTDKSNKAAMLLFTVQFWLLLRLSLLSAFIVFFAMILAGAGLVSSATSGLMLVSAINISALINDALRDIGDMEASFNSVERLEHYAYHLPKERSIGTAKVDAAWPSAGAIKFEKFTVGYSIDLPPVIKDLSLDIPAGEHIAIVGRTGAGKTSLCAALFRLMEATSGSIAIDGQNIADIDLDTLRKRLVIVPQEPLLSSGTIRSNLDRHGEFSESAIWHALDLVGMKEFVSTQELKLEAPVTEGGANLSSGQRQLLVLAKSILIQNLRVLVLDESTAAVDGEGDLRIGELIRDHFKGTTVICIAHRLASIADFDRVAVMAQGQLVEVGTPAELLDNADGEFAGMVAATGPGNAARIREIADKKRNQL</sequence>
<organism evidence="13 14">
    <name type="scientific">Geranomyces variabilis</name>
    <dbReference type="NCBI Taxonomy" id="109894"/>
    <lineage>
        <taxon>Eukaryota</taxon>
        <taxon>Fungi</taxon>
        <taxon>Fungi incertae sedis</taxon>
        <taxon>Chytridiomycota</taxon>
        <taxon>Chytridiomycota incertae sedis</taxon>
        <taxon>Chytridiomycetes</taxon>
        <taxon>Spizellomycetales</taxon>
        <taxon>Powellomycetaceae</taxon>
        <taxon>Geranomyces</taxon>
    </lineage>
</organism>
<comment type="caution">
    <text evidence="13">The sequence shown here is derived from an EMBL/GenBank/DDBJ whole genome shotgun (WGS) entry which is preliminary data.</text>
</comment>
<evidence type="ECO:0000256" key="6">
    <source>
        <dbReference type="ARBA" id="ARBA00022840"/>
    </source>
</evidence>
<dbReference type="GO" id="GO:0000329">
    <property type="term" value="C:fungal-type vacuole membrane"/>
    <property type="evidence" value="ECO:0007669"/>
    <property type="project" value="UniProtKB-ARBA"/>
</dbReference>
<dbReference type="GO" id="GO:0140359">
    <property type="term" value="F:ABC-type transporter activity"/>
    <property type="evidence" value="ECO:0007669"/>
    <property type="project" value="InterPro"/>
</dbReference>
<protein>
    <submittedName>
        <fullName evidence="13">Multidrug resistance-associated protein 1</fullName>
    </submittedName>
</protein>
<gene>
    <name evidence="13" type="primary">ABCC1_4</name>
    <name evidence="13" type="ORF">HDU87_008283</name>
</gene>
<feature type="transmembrane region" description="Helical" evidence="10">
    <location>
        <begin position="752"/>
        <end position="778"/>
    </location>
</feature>
<evidence type="ECO:0000259" key="12">
    <source>
        <dbReference type="PROSITE" id="PS50929"/>
    </source>
</evidence>
<feature type="region of interest" description="Disordered" evidence="9">
    <location>
        <begin position="23"/>
        <end position="48"/>
    </location>
</feature>
<dbReference type="CDD" id="cd18580">
    <property type="entry name" value="ABC_6TM_ABCC_D2"/>
    <property type="match status" value="1"/>
</dbReference>
<dbReference type="GO" id="GO:0005524">
    <property type="term" value="F:ATP binding"/>
    <property type="evidence" value="ECO:0007669"/>
    <property type="project" value="UniProtKB-KW"/>
</dbReference>
<dbReference type="PROSITE" id="PS50893">
    <property type="entry name" value="ABC_TRANSPORTER_2"/>
    <property type="match status" value="2"/>
</dbReference>
<evidence type="ECO:0000256" key="7">
    <source>
        <dbReference type="ARBA" id="ARBA00022989"/>
    </source>
</evidence>
<dbReference type="Gene3D" id="3.40.50.300">
    <property type="entry name" value="P-loop containing nucleotide triphosphate hydrolases"/>
    <property type="match status" value="2"/>
</dbReference>
<dbReference type="InterPro" id="IPR003439">
    <property type="entry name" value="ABC_transporter-like_ATP-bd"/>
</dbReference>
<feature type="transmembrane region" description="Helical" evidence="10">
    <location>
        <begin position="790"/>
        <end position="815"/>
    </location>
</feature>
<dbReference type="Pfam" id="PF00005">
    <property type="entry name" value="ABC_tran"/>
    <property type="match status" value="2"/>
</dbReference>
<feature type="transmembrane region" description="Helical" evidence="10">
    <location>
        <begin position="256"/>
        <end position="274"/>
    </location>
</feature>
<evidence type="ECO:0000256" key="2">
    <source>
        <dbReference type="ARBA" id="ARBA00022448"/>
    </source>
</evidence>
<dbReference type="SMART" id="SM00382">
    <property type="entry name" value="AAA"/>
    <property type="match status" value="2"/>
</dbReference>
<dbReference type="CDD" id="cd03250">
    <property type="entry name" value="ABCC_MRP_domain1"/>
    <property type="match status" value="1"/>
</dbReference>
<evidence type="ECO:0000256" key="9">
    <source>
        <dbReference type="SAM" id="MobiDB-lite"/>
    </source>
</evidence>
<keyword evidence="14" id="KW-1185">Reference proteome</keyword>
<evidence type="ECO:0000256" key="8">
    <source>
        <dbReference type="ARBA" id="ARBA00023136"/>
    </source>
</evidence>
<feature type="domain" description="ABC transmembrane type-1" evidence="12">
    <location>
        <begin position="137"/>
        <end position="412"/>
    </location>
</feature>
<feature type="transmembrane region" description="Helical" evidence="10">
    <location>
        <begin position="889"/>
        <end position="908"/>
    </location>
</feature>
<evidence type="ECO:0000313" key="13">
    <source>
        <dbReference type="EMBL" id="KAJ3171815.1"/>
    </source>
</evidence>
<keyword evidence="7 10" id="KW-1133">Transmembrane helix</keyword>
<dbReference type="FunFam" id="3.40.50.300:FF:000630">
    <property type="entry name" value="ATP-binding cassette (ABC) transporter, putative"/>
    <property type="match status" value="1"/>
</dbReference>